<keyword evidence="2" id="KW-1185">Reference proteome</keyword>
<proteinExistence type="predicted"/>
<sequence>MSLCISLRRINVAIVALRIRLWLSSSDPAVSLTPRGTEDLPWALLQFGGWRQTGLISSVGVTLGAGLAPQSKPRPPHPTVAHALTNLFDRPSEPLAFLKNHLRNHDGSPPTLQEPSSMENRFCRFLLNSTTVSLRTS</sequence>
<organism evidence="1 2">
    <name type="scientific">Aldrovandia affinis</name>
    <dbReference type="NCBI Taxonomy" id="143900"/>
    <lineage>
        <taxon>Eukaryota</taxon>
        <taxon>Metazoa</taxon>
        <taxon>Chordata</taxon>
        <taxon>Craniata</taxon>
        <taxon>Vertebrata</taxon>
        <taxon>Euteleostomi</taxon>
        <taxon>Actinopterygii</taxon>
        <taxon>Neopterygii</taxon>
        <taxon>Teleostei</taxon>
        <taxon>Notacanthiformes</taxon>
        <taxon>Halosauridae</taxon>
        <taxon>Aldrovandia</taxon>
    </lineage>
</organism>
<evidence type="ECO:0000313" key="2">
    <source>
        <dbReference type="Proteomes" id="UP001221898"/>
    </source>
</evidence>
<gene>
    <name evidence="1" type="ORF">AAFF_G00324670</name>
</gene>
<accession>A0AAD7R6M4</accession>
<evidence type="ECO:0000313" key="1">
    <source>
        <dbReference type="EMBL" id="KAJ8367168.1"/>
    </source>
</evidence>
<dbReference type="Proteomes" id="UP001221898">
    <property type="component" value="Unassembled WGS sequence"/>
</dbReference>
<protein>
    <submittedName>
        <fullName evidence="1">Uncharacterized protein</fullName>
    </submittedName>
</protein>
<name>A0AAD7R6M4_9TELE</name>
<dbReference type="AlphaFoldDB" id="A0AAD7R6M4"/>
<dbReference type="EMBL" id="JAINUG010000499">
    <property type="protein sequence ID" value="KAJ8367168.1"/>
    <property type="molecule type" value="Genomic_DNA"/>
</dbReference>
<comment type="caution">
    <text evidence="1">The sequence shown here is derived from an EMBL/GenBank/DDBJ whole genome shotgun (WGS) entry which is preliminary data.</text>
</comment>
<reference evidence="1" key="1">
    <citation type="journal article" date="2023" name="Science">
        <title>Genome structures resolve the early diversification of teleost fishes.</title>
        <authorList>
            <person name="Parey E."/>
            <person name="Louis A."/>
            <person name="Montfort J."/>
            <person name="Bouchez O."/>
            <person name="Roques C."/>
            <person name="Iampietro C."/>
            <person name="Lluch J."/>
            <person name="Castinel A."/>
            <person name="Donnadieu C."/>
            <person name="Desvignes T."/>
            <person name="Floi Bucao C."/>
            <person name="Jouanno E."/>
            <person name="Wen M."/>
            <person name="Mejri S."/>
            <person name="Dirks R."/>
            <person name="Jansen H."/>
            <person name="Henkel C."/>
            <person name="Chen W.J."/>
            <person name="Zahm M."/>
            <person name="Cabau C."/>
            <person name="Klopp C."/>
            <person name="Thompson A.W."/>
            <person name="Robinson-Rechavi M."/>
            <person name="Braasch I."/>
            <person name="Lecointre G."/>
            <person name="Bobe J."/>
            <person name="Postlethwait J.H."/>
            <person name="Berthelot C."/>
            <person name="Roest Crollius H."/>
            <person name="Guiguen Y."/>
        </authorList>
    </citation>
    <scope>NUCLEOTIDE SEQUENCE</scope>
    <source>
        <strain evidence="1">NC1722</strain>
    </source>
</reference>